<dbReference type="AlphaFoldDB" id="A0A9E8HGY7"/>
<evidence type="ECO:0000256" key="1">
    <source>
        <dbReference type="SAM" id="Phobius"/>
    </source>
</evidence>
<dbReference type="KEGG" id="asem:NNL22_14550"/>
<dbReference type="RefSeq" id="WP_251811170.1">
    <property type="nucleotide sequence ID" value="NZ_CP101527.1"/>
</dbReference>
<evidence type="ECO:0000313" key="3">
    <source>
        <dbReference type="Proteomes" id="UP001164472"/>
    </source>
</evidence>
<gene>
    <name evidence="2" type="ORF">NNL22_14550</name>
</gene>
<proteinExistence type="predicted"/>
<feature type="transmembrane region" description="Helical" evidence="1">
    <location>
        <begin position="111"/>
        <end position="128"/>
    </location>
</feature>
<keyword evidence="1" id="KW-1133">Transmembrane helix</keyword>
<name>A0A9E8HGY7_9ALTE</name>
<accession>A0A9E8HGY7</accession>
<dbReference type="EMBL" id="CP101527">
    <property type="protein sequence ID" value="UZW74229.1"/>
    <property type="molecule type" value="Genomic_DNA"/>
</dbReference>
<protein>
    <submittedName>
        <fullName evidence="2">Uncharacterized protein</fullName>
    </submittedName>
</protein>
<keyword evidence="3" id="KW-1185">Reference proteome</keyword>
<keyword evidence="1" id="KW-0472">Membrane</keyword>
<sequence>MDKNFKPENIVSKLYYQVEPFFPDINRVDSWQKTRILKENSFRIGLWCLLRSETKSNLYDIGYFNSVQQCVDVTIYGLTFDQAKEWFLEKAEKEKRISDVNVAKAKKDDRALFIWVAVIVVVLALYVLL</sequence>
<organism evidence="2 3">
    <name type="scientific">Alkalimarinus sediminis</name>
    <dbReference type="NCBI Taxonomy" id="1632866"/>
    <lineage>
        <taxon>Bacteria</taxon>
        <taxon>Pseudomonadati</taxon>
        <taxon>Pseudomonadota</taxon>
        <taxon>Gammaproteobacteria</taxon>
        <taxon>Alteromonadales</taxon>
        <taxon>Alteromonadaceae</taxon>
        <taxon>Alkalimarinus</taxon>
    </lineage>
</organism>
<keyword evidence="1" id="KW-0812">Transmembrane</keyword>
<dbReference type="Proteomes" id="UP001164472">
    <property type="component" value="Chromosome"/>
</dbReference>
<evidence type="ECO:0000313" key="2">
    <source>
        <dbReference type="EMBL" id="UZW74229.1"/>
    </source>
</evidence>
<reference evidence="2" key="1">
    <citation type="submission" date="2022-07" db="EMBL/GenBank/DDBJ databases">
        <title>Alkalimarinus sp. nov., isolated from gut of a Alitta virens.</title>
        <authorList>
            <person name="Yang A.I."/>
            <person name="Shin N.-R."/>
        </authorList>
    </citation>
    <scope>NUCLEOTIDE SEQUENCE</scope>
    <source>
        <strain evidence="2">FA028</strain>
    </source>
</reference>